<dbReference type="EMBL" id="SWKV01000003">
    <property type="protein sequence ID" value="KAF3047045.1"/>
    <property type="molecule type" value="Genomic_DNA"/>
</dbReference>
<proteinExistence type="predicted"/>
<gene>
    <name evidence="1" type="ORF">E8E12_010763</name>
</gene>
<dbReference type="OrthoDB" id="4167490at2759"/>
<accession>A0A9P4X0A1</accession>
<name>A0A9P4X0A1_9PLEO</name>
<dbReference type="Proteomes" id="UP000758155">
    <property type="component" value="Unassembled WGS sequence"/>
</dbReference>
<sequence length="387" mass="44787">MSIAAIERLPVELLQPIFASSGYNIALVQASAILGARLSSEYVYHNICDHYLKDQCDDFAVRSAAQRAIFASKWMTWSFFKSWLVKTYETKGCLCGLTPEEGCFDAQWPPVFENATSMVFSRSHLPRLAFVRCRIPKKLLGGPWTIDKIQYLQFLLWTTSMTVDWQDPETRQRAFDGKRQAILEKNLGAVELFNNVRRLGRPPTLETVRFAVAEGGCDRSIVYDTLKSAYRWSSSSEVWDYSALYQWCDQRIWDNDNRGVWLRGILQSLRHSELGSYDKSMGRDASFSKIVDAAAEAYSDDFCDQLIRNELPWNKERRQIGWFYWSRHDTQKMGVHRVTRENLGDFWKHRNGHYKTVTGLCRNGRGSFAVRLEMWIPSTETSSAWNV</sequence>
<evidence type="ECO:0000313" key="1">
    <source>
        <dbReference type="EMBL" id="KAF3047045.1"/>
    </source>
</evidence>
<comment type="caution">
    <text evidence="1">The sequence shown here is derived from an EMBL/GenBank/DDBJ whole genome shotgun (WGS) entry which is preliminary data.</text>
</comment>
<evidence type="ECO:0000313" key="2">
    <source>
        <dbReference type="Proteomes" id="UP000758155"/>
    </source>
</evidence>
<reference evidence="1" key="1">
    <citation type="submission" date="2019-04" db="EMBL/GenBank/DDBJ databases">
        <title>Sequencing of skin fungus with MAO and IRED activity.</title>
        <authorList>
            <person name="Marsaioli A.J."/>
            <person name="Bonatto J.M.C."/>
            <person name="Reis Junior O."/>
        </authorList>
    </citation>
    <scope>NUCLEOTIDE SEQUENCE</scope>
    <source>
        <strain evidence="1">28M1</strain>
    </source>
</reference>
<protein>
    <submittedName>
        <fullName evidence="1">Uncharacterized protein</fullName>
    </submittedName>
</protein>
<dbReference type="AlphaFoldDB" id="A0A9P4X0A1"/>
<organism evidence="1 2">
    <name type="scientific">Didymella heteroderae</name>
    <dbReference type="NCBI Taxonomy" id="1769908"/>
    <lineage>
        <taxon>Eukaryota</taxon>
        <taxon>Fungi</taxon>
        <taxon>Dikarya</taxon>
        <taxon>Ascomycota</taxon>
        <taxon>Pezizomycotina</taxon>
        <taxon>Dothideomycetes</taxon>
        <taxon>Pleosporomycetidae</taxon>
        <taxon>Pleosporales</taxon>
        <taxon>Pleosporineae</taxon>
        <taxon>Didymellaceae</taxon>
        <taxon>Didymella</taxon>
    </lineage>
</organism>
<keyword evidence="2" id="KW-1185">Reference proteome</keyword>